<dbReference type="PANTHER" id="PTHR47335:SF1">
    <property type="entry name" value="UNCONVENTIONAL MYOSIN-XVI"/>
    <property type="match status" value="1"/>
</dbReference>
<evidence type="ECO:0000256" key="5">
    <source>
        <dbReference type="PROSITE-ProRule" id="PRU00782"/>
    </source>
</evidence>
<dbReference type="GO" id="GO:0048471">
    <property type="term" value="C:perinuclear region of cytoplasm"/>
    <property type="evidence" value="ECO:0007669"/>
    <property type="project" value="TreeGrafter"/>
</dbReference>
<dbReference type="PANTHER" id="PTHR47335">
    <property type="entry name" value="UNCONVENTIONAL MYOSIN-XVI"/>
    <property type="match status" value="1"/>
</dbReference>
<keyword evidence="3 5" id="KW-0518">Myosin</keyword>
<evidence type="ECO:0000256" key="2">
    <source>
        <dbReference type="ARBA" id="ARBA00022840"/>
    </source>
</evidence>
<dbReference type="GO" id="GO:0043491">
    <property type="term" value="P:phosphatidylinositol 3-kinase/protein kinase B signal transduction"/>
    <property type="evidence" value="ECO:0007669"/>
    <property type="project" value="TreeGrafter"/>
</dbReference>
<dbReference type="Gene3D" id="1.20.5.4820">
    <property type="match status" value="1"/>
</dbReference>
<reference evidence="8" key="1">
    <citation type="submission" date="2025-08" db="UniProtKB">
        <authorList>
            <consortium name="RefSeq"/>
        </authorList>
    </citation>
    <scope>IDENTIFICATION</scope>
    <source>
        <tissue evidence="8">Liver</tissue>
    </source>
</reference>
<dbReference type="Proteomes" id="UP000245341">
    <property type="component" value="Unplaced"/>
</dbReference>
<dbReference type="InterPro" id="IPR036961">
    <property type="entry name" value="Kinesin_motor_dom_sf"/>
</dbReference>
<protein>
    <submittedName>
        <fullName evidence="8">Unconventional myosin-XVI-like</fullName>
    </submittedName>
</protein>
<comment type="caution">
    <text evidence="5">Lacks conserved residue(s) required for the propagation of feature annotation.</text>
</comment>
<dbReference type="PROSITE" id="PS51456">
    <property type="entry name" value="MYOSIN_MOTOR"/>
    <property type="match status" value="1"/>
</dbReference>
<evidence type="ECO:0000256" key="3">
    <source>
        <dbReference type="ARBA" id="ARBA00023123"/>
    </source>
</evidence>
<evidence type="ECO:0000256" key="4">
    <source>
        <dbReference type="ARBA" id="ARBA00023175"/>
    </source>
</evidence>
<dbReference type="KEGG" id="lww:115937701"/>
<dbReference type="GO" id="GO:0019903">
    <property type="term" value="F:protein phosphatase binding"/>
    <property type="evidence" value="ECO:0007669"/>
    <property type="project" value="TreeGrafter"/>
</dbReference>
<dbReference type="PROSITE" id="PS50096">
    <property type="entry name" value="IQ"/>
    <property type="match status" value="1"/>
</dbReference>
<dbReference type="RefSeq" id="XP_030876110.1">
    <property type="nucleotide sequence ID" value="XM_031020250.1"/>
</dbReference>
<dbReference type="Gene3D" id="1.20.58.530">
    <property type="match status" value="1"/>
</dbReference>
<organism evidence="7 8">
    <name type="scientific">Leptonychotes weddellii</name>
    <name type="common">Weddell seal</name>
    <name type="synonym">Otaria weddellii</name>
    <dbReference type="NCBI Taxonomy" id="9713"/>
    <lineage>
        <taxon>Eukaryota</taxon>
        <taxon>Metazoa</taxon>
        <taxon>Chordata</taxon>
        <taxon>Craniata</taxon>
        <taxon>Vertebrata</taxon>
        <taxon>Euteleostomi</taxon>
        <taxon>Mammalia</taxon>
        <taxon>Eutheria</taxon>
        <taxon>Laurasiatheria</taxon>
        <taxon>Carnivora</taxon>
        <taxon>Caniformia</taxon>
        <taxon>Pinnipedia</taxon>
        <taxon>Phocidae</taxon>
        <taxon>Monachinae</taxon>
        <taxon>Lobodontini</taxon>
        <taxon>Leptonychotes</taxon>
    </lineage>
</organism>
<dbReference type="SMART" id="SM00242">
    <property type="entry name" value="MYSc"/>
    <property type="match status" value="1"/>
</dbReference>
<comment type="similarity">
    <text evidence="5">Belongs to the TRAFAC class myosin-kinesin ATPase superfamily. Myosin family.</text>
</comment>
<gene>
    <name evidence="8" type="primary">LOC115937701</name>
</gene>
<dbReference type="InterPro" id="IPR052838">
    <property type="entry name" value="Myosin-XVI"/>
</dbReference>
<dbReference type="OrthoDB" id="9935913at2759"/>
<dbReference type="Pfam" id="PF00063">
    <property type="entry name" value="Myosin_head"/>
    <property type="match status" value="1"/>
</dbReference>
<keyword evidence="1" id="KW-0547">Nucleotide-binding</keyword>
<feature type="region of interest" description="Actin-binding" evidence="5">
    <location>
        <begin position="327"/>
        <end position="349"/>
    </location>
</feature>
<dbReference type="Gene3D" id="1.20.120.720">
    <property type="entry name" value="Myosin VI head, motor domain, U50 subdomain"/>
    <property type="match status" value="1"/>
</dbReference>
<keyword evidence="4" id="KW-0505">Motor protein</keyword>
<dbReference type="GO" id="GO:0016459">
    <property type="term" value="C:myosin complex"/>
    <property type="evidence" value="ECO:0007669"/>
    <property type="project" value="UniProtKB-KW"/>
</dbReference>
<dbReference type="GO" id="GO:0048812">
    <property type="term" value="P:neuron projection morphogenesis"/>
    <property type="evidence" value="ECO:0007669"/>
    <property type="project" value="TreeGrafter"/>
</dbReference>
<dbReference type="InterPro" id="IPR027417">
    <property type="entry name" value="P-loop_NTPase"/>
</dbReference>
<keyword evidence="5" id="KW-0009">Actin-binding</keyword>
<dbReference type="GO" id="GO:0005524">
    <property type="term" value="F:ATP binding"/>
    <property type="evidence" value="ECO:0007669"/>
    <property type="project" value="UniProtKB-KW"/>
</dbReference>
<accession>A0A7F8Q4B5</accession>
<evidence type="ECO:0000256" key="1">
    <source>
        <dbReference type="ARBA" id="ARBA00022741"/>
    </source>
</evidence>
<dbReference type="SUPFAM" id="SSF52540">
    <property type="entry name" value="P-loop containing nucleoside triphosphate hydrolases"/>
    <property type="match status" value="1"/>
</dbReference>
<dbReference type="GO" id="GO:0051015">
    <property type="term" value="F:actin filament binding"/>
    <property type="evidence" value="ECO:0007669"/>
    <property type="project" value="TreeGrafter"/>
</dbReference>
<dbReference type="GO" id="GO:2000134">
    <property type="term" value="P:negative regulation of G1/S transition of mitotic cell cycle"/>
    <property type="evidence" value="ECO:0007669"/>
    <property type="project" value="TreeGrafter"/>
</dbReference>
<dbReference type="GeneID" id="115937701"/>
<dbReference type="GO" id="GO:0003774">
    <property type="term" value="F:cytoskeletal motor activity"/>
    <property type="evidence" value="ECO:0007669"/>
    <property type="project" value="InterPro"/>
</dbReference>
<proteinExistence type="inferred from homology"/>
<dbReference type="InterPro" id="IPR001609">
    <property type="entry name" value="Myosin_head_motor_dom-like"/>
</dbReference>
<sequence>MDVRGVVLCEGNLVLPPLLSAVPGDTIIRRHTVEMAEFYRDLLAKSLFGRLFSFLVNTMNCCLHSQDEHSSPQTLDIGILDIFGFEEFQKNEFEQLCVNMTNEKMHHYINEVLFLHEQTECVQEGVTMETTYSPGNQTGVLDFFFQKPSGFLSLLDEESQMIWSMEPNLPKKLQSLLESSNTNAVYSPMKDGNGNMALKDQGTAFTTMHYAGRVMYEIVGAIEKNKDTLSQNLLFVMKTSENVVIHHLFQSKLSQTGSLVSSYPSFKFRGQKSSLLSKKTAASSIIGENRNYLELSKLLKKKGTSTFLQRLERGGPVTIASQLRKSLTDIIGKLQKRTPHFVHCIKPNNSRLPDTFDNFYVSAQLQYIGVLDMVKIIRYGYPVRLSFSDFLSSCLPQEQCVCTSSHTTVALVEAALMGVRKVFLKYWHTDQLNDLCLQQQRKIITCQKVVRGFLARQHLIQKRSIRQQEVTSINSFLQITEDMGLKTYDALVIQNASDIARENDRLRNEMNATYHKEKVEARHKPEEGTK</sequence>
<evidence type="ECO:0000313" key="7">
    <source>
        <dbReference type="Proteomes" id="UP000245341"/>
    </source>
</evidence>
<feature type="non-terminal residue" evidence="8">
    <location>
        <position position="530"/>
    </location>
</feature>
<name>A0A7F8Q4B5_LEPWE</name>
<evidence type="ECO:0000259" key="6">
    <source>
        <dbReference type="PROSITE" id="PS51456"/>
    </source>
</evidence>
<dbReference type="Gene3D" id="3.40.850.10">
    <property type="entry name" value="Kinesin motor domain"/>
    <property type="match status" value="1"/>
</dbReference>
<dbReference type="AlphaFoldDB" id="A0A7F8Q4B5"/>
<keyword evidence="2" id="KW-0067">ATP-binding</keyword>
<feature type="domain" description="Myosin motor" evidence="6">
    <location>
        <begin position="1"/>
        <end position="393"/>
    </location>
</feature>
<keyword evidence="7" id="KW-1185">Reference proteome</keyword>
<dbReference type="GO" id="GO:0005654">
    <property type="term" value="C:nucleoplasm"/>
    <property type="evidence" value="ECO:0007669"/>
    <property type="project" value="TreeGrafter"/>
</dbReference>
<evidence type="ECO:0000313" key="8">
    <source>
        <dbReference type="RefSeq" id="XP_030876110.1"/>
    </source>
</evidence>